<organism evidence="2 3">
    <name type="scientific">Trichinella spiralis</name>
    <name type="common">Trichina worm</name>
    <dbReference type="NCBI Taxonomy" id="6334"/>
    <lineage>
        <taxon>Eukaryota</taxon>
        <taxon>Metazoa</taxon>
        <taxon>Ecdysozoa</taxon>
        <taxon>Nematoda</taxon>
        <taxon>Enoplea</taxon>
        <taxon>Dorylaimia</taxon>
        <taxon>Trichinellida</taxon>
        <taxon>Trichinellidae</taxon>
        <taxon>Trichinella</taxon>
    </lineage>
</organism>
<evidence type="ECO:0000256" key="1">
    <source>
        <dbReference type="SAM" id="MobiDB-lite"/>
    </source>
</evidence>
<sequence length="66" mass="7831">MKLKISHLHLKTQECKMDVNDKKTAVSLRMDQTRKNGKEQDKTRQKRAYRPSLKQISVYSRSSPFH</sequence>
<evidence type="ECO:0000313" key="3">
    <source>
        <dbReference type="Proteomes" id="UP001558632"/>
    </source>
</evidence>
<feature type="compositionally biased region" description="Basic and acidic residues" evidence="1">
    <location>
        <begin position="31"/>
        <end position="43"/>
    </location>
</feature>
<protein>
    <submittedName>
        <fullName evidence="2">Maturase</fullName>
    </submittedName>
</protein>
<feature type="region of interest" description="Disordered" evidence="1">
    <location>
        <begin position="25"/>
        <end position="66"/>
    </location>
</feature>
<feature type="compositionally biased region" description="Polar residues" evidence="1">
    <location>
        <begin position="54"/>
        <end position="66"/>
    </location>
</feature>
<dbReference type="Proteomes" id="UP001558632">
    <property type="component" value="Unassembled WGS sequence"/>
</dbReference>
<accession>A0ABR3K285</accession>
<dbReference type="EMBL" id="JBEUSY010000551">
    <property type="protein sequence ID" value="KAL1227249.1"/>
    <property type="molecule type" value="Genomic_DNA"/>
</dbReference>
<proteinExistence type="predicted"/>
<reference evidence="2 3" key="1">
    <citation type="submission" date="2024-07" db="EMBL/GenBank/DDBJ databases">
        <title>Enhanced genomic and transcriptomic resources for Trichinella pseudospiralis and T. spiralis underpin the discovery of pronounced molecular differences between stages and species.</title>
        <authorList>
            <person name="Pasi K.K."/>
            <person name="La Rosa G."/>
            <person name="Gomez-Morales M.A."/>
            <person name="Tosini F."/>
            <person name="Sumanam S."/>
            <person name="Young N.D."/>
            <person name="Chang B.C."/>
            <person name="Robin G.B."/>
        </authorList>
    </citation>
    <scope>NUCLEOTIDE SEQUENCE [LARGE SCALE GENOMIC DNA]</scope>
    <source>
        <strain evidence="2">ISS534</strain>
    </source>
</reference>
<keyword evidence="3" id="KW-1185">Reference proteome</keyword>
<name>A0ABR3K285_TRISP</name>
<comment type="caution">
    <text evidence="2">The sequence shown here is derived from an EMBL/GenBank/DDBJ whole genome shotgun (WGS) entry which is preliminary data.</text>
</comment>
<gene>
    <name evidence="2" type="ORF">TSPI_08583</name>
</gene>
<evidence type="ECO:0000313" key="2">
    <source>
        <dbReference type="EMBL" id="KAL1227249.1"/>
    </source>
</evidence>